<dbReference type="GO" id="GO:0047761">
    <property type="term" value="F:butyrate kinase activity"/>
    <property type="evidence" value="ECO:0007669"/>
    <property type="project" value="UniProtKB-UniRule"/>
</dbReference>
<dbReference type="Proteomes" id="UP000823757">
    <property type="component" value="Unassembled WGS sequence"/>
</dbReference>
<comment type="similarity">
    <text evidence="2 9 10">Belongs to the acetokinase family.</text>
</comment>
<dbReference type="InterPro" id="IPR023865">
    <property type="entry name" value="Aliphatic_acid_kinase_CS"/>
</dbReference>
<keyword evidence="7 9" id="KW-0067">ATP-binding</keyword>
<dbReference type="PANTHER" id="PTHR21060">
    <property type="entry name" value="ACETATE KINASE"/>
    <property type="match status" value="1"/>
</dbReference>
<proteinExistence type="inferred from homology"/>
<evidence type="ECO:0000313" key="12">
    <source>
        <dbReference type="Proteomes" id="UP000823757"/>
    </source>
</evidence>
<evidence type="ECO:0000256" key="8">
    <source>
        <dbReference type="ARBA" id="ARBA00048596"/>
    </source>
</evidence>
<evidence type="ECO:0000256" key="3">
    <source>
        <dbReference type="ARBA" id="ARBA00022490"/>
    </source>
</evidence>
<dbReference type="EC" id="2.7.2.7" evidence="9"/>
<dbReference type="Gene3D" id="3.30.420.40">
    <property type="match status" value="2"/>
</dbReference>
<evidence type="ECO:0000256" key="4">
    <source>
        <dbReference type="ARBA" id="ARBA00022679"/>
    </source>
</evidence>
<dbReference type="Pfam" id="PF00871">
    <property type="entry name" value="Acetate_kinase"/>
    <property type="match status" value="1"/>
</dbReference>
<dbReference type="PRINTS" id="PR00471">
    <property type="entry name" value="ACETATEKNASE"/>
</dbReference>
<comment type="subcellular location">
    <subcellularLocation>
        <location evidence="1 9">Cytoplasm</location>
    </subcellularLocation>
</comment>
<keyword evidence="4 9" id="KW-0808">Transferase</keyword>
<evidence type="ECO:0000256" key="10">
    <source>
        <dbReference type="RuleBase" id="RU003835"/>
    </source>
</evidence>
<evidence type="ECO:0000256" key="6">
    <source>
        <dbReference type="ARBA" id="ARBA00022777"/>
    </source>
</evidence>
<organism evidence="11 12">
    <name type="scientific">Candidatus Cryptobacteroides faecigallinarum</name>
    <dbReference type="NCBI Taxonomy" id="2840763"/>
    <lineage>
        <taxon>Bacteria</taxon>
        <taxon>Pseudomonadati</taxon>
        <taxon>Bacteroidota</taxon>
        <taxon>Bacteroidia</taxon>
        <taxon>Bacteroidales</taxon>
        <taxon>Candidatus Cryptobacteroides</taxon>
    </lineage>
</organism>
<keyword evidence="6 9" id="KW-0418">Kinase</keyword>
<evidence type="ECO:0000256" key="7">
    <source>
        <dbReference type="ARBA" id="ARBA00022840"/>
    </source>
</evidence>
<dbReference type="EMBL" id="JADIMD010000062">
    <property type="protein sequence ID" value="MBO8474513.1"/>
    <property type="molecule type" value="Genomic_DNA"/>
</dbReference>
<dbReference type="NCBIfam" id="NF002834">
    <property type="entry name" value="PRK03011.1-5"/>
    <property type="match status" value="1"/>
</dbReference>
<sequence length="371" mass="40209">MEGKVLVINTGSTSTKIGFFDSGTMLFEQNIALRAETLAKYKSVMDLETPSRDAITDFLASKGIPIESIDIVMARGGLITPIRTGVYRVTQAMRDALREGREGMHACNLSAIIADDIAAEVNEARKSKGMPDCRGAFIADPPMADEMLPELRLGGRPEFKRRTLFHALNSRAMVRRYARSVGRSSKEVTAIVAHMGGGASVSLHRNGLVIDTNDALGGDGPISTERTGTVPAFPLVEMCFSGKYTKEEIKKLLVGKGGAMSYFGTNDFRKIAQMAQDGDDRASLFIKAFCAGIAKYIGYFAPVVSGKVDVIILTGGIAYNKTITDMITEMVSFIAPVEIYPGENELSSLAENAYGILSGEFEIRTYDPNRL</sequence>
<evidence type="ECO:0000256" key="2">
    <source>
        <dbReference type="ARBA" id="ARBA00008748"/>
    </source>
</evidence>
<evidence type="ECO:0000256" key="1">
    <source>
        <dbReference type="ARBA" id="ARBA00004496"/>
    </source>
</evidence>
<keyword evidence="5 9" id="KW-0547">Nucleotide-binding</keyword>
<dbReference type="SUPFAM" id="SSF53067">
    <property type="entry name" value="Actin-like ATPase domain"/>
    <property type="match status" value="2"/>
</dbReference>
<comment type="catalytic activity">
    <reaction evidence="8 9">
        <text>butanoate + ATP = butanoyl phosphate + ADP</text>
        <dbReference type="Rhea" id="RHEA:13585"/>
        <dbReference type="ChEBI" id="CHEBI:17968"/>
        <dbReference type="ChEBI" id="CHEBI:30616"/>
        <dbReference type="ChEBI" id="CHEBI:58079"/>
        <dbReference type="ChEBI" id="CHEBI:456216"/>
        <dbReference type="EC" id="2.7.2.7"/>
    </reaction>
</comment>
<dbReference type="CDD" id="cd24011">
    <property type="entry name" value="ASKHA_NBD_BK"/>
    <property type="match status" value="1"/>
</dbReference>
<comment type="caution">
    <text evidence="11">The sequence shown here is derived from an EMBL/GenBank/DDBJ whole genome shotgun (WGS) entry which is preliminary data.</text>
</comment>
<gene>
    <name evidence="9 11" type="primary">buk</name>
    <name evidence="11" type="ORF">IAB91_04385</name>
</gene>
<dbReference type="NCBIfam" id="TIGR02707">
    <property type="entry name" value="butyr_kinase"/>
    <property type="match status" value="1"/>
</dbReference>
<dbReference type="PANTHER" id="PTHR21060:SF3">
    <property type="entry name" value="BUTYRATE KINASE 2-RELATED"/>
    <property type="match status" value="1"/>
</dbReference>
<reference evidence="11" key="2">
    <citation type="journal article" date="2021" name="PeerJ">
        <title>Extensive microbial diversity within the chicken gut microbiome revealed by metagenomics and culture.</title>
        <authorList>
            <person name="Gilroy R."/>
            <person name="Ravi A."/>
            <person name="Getino M."/>
            <person name="Pursley I."/>
            <person name="Horton D.L."/>
            <person name="Alikhan N.F."/>
            <person name="Baker D."/>
            <person name="Gharbi K."/>
            <person name="Hall N."/>
            <person name="Watson M."/>
            <person name="Adriaenssens E.M."/>
            <person name="Foster-Nyarko E."/>
            <person name="Jarju S."/>
            <person name="Secka A."/>
            <person name="Antonio M."/>
            <person name="Oren A."/>
            <person name="Chaudhuri R.R."/>
            <person name="La Ragione R."/>
            <person name="Hildebrand F."/>
            <person name="Pallen M.J."/>
        </authorList>
    </citation>
    <scope>NUCLEOTIDE SEQUENCE</scope>
    <source>
        <strain evidence="11">B1-13419</strain>
    </source>
</reference>
<reference evidence="11" key="1">
    <citation type="submission" date="2020-10" db="EMBL/GenBank/DDBJ databases">
        <authorList>
            <person name="Gilroy R."/>
        </authorList>
    </citation>
    <scope>NUCLEOTIDE SEQUENCE</scope>
    <source>
        <strain evidence="11">B1-13419</strain>
    </source>
</reference>
<accession>A0A9D9NIP7</accession>
<dbReference type="InterPro" id="IPR011245">
    <property type="entry name" value="Butyrate_kin"/>
</dbReference>
<dbReference type="HAMAP" id="MF_00542">
    <property type="entry name" value="Butyrate_kinase"/>
    <property type="match status" value="1"/>
</dbReference>
<dbReference type="GO" id="GO:0008776">
    <property type="term" value="F:acetate kinase activity"/>
    <property type="evidence" value="ECO:0007669"/>
    <property type="project" value="TreeGrafter"/>
</dbReference>
<dbReference type="GO" id="GO:0006083">
    <property type="term" value="P:acetate metabolic process"/>
    <property type="evidence" value="ECO:0007669"/>
    <property type="project" value="TreeGrafter"/>
</dbReference>
<dbReference type="PROSITE" id="PS01075">
    <property type="entry name" value="ACETATE_KINASE_1"/>
    <property type="match status" value="1"/>
</dbReference>
<evidence type="ECO:0000313" key="11">
    <source>
        <dbReference type="EMBL" id="MBO8474513.1"/>
    </source>
</evidence>
<dbReference type="InterPro" id="IPR043129">
    <property type="entry name" value="ATPase_NBD"/>
</dbReference>
<name>A0A9D9NIP7_9BACT</name>
<evidence type="ECO:0000256" key="5">
    <source>
        <dbReference type="ARBA" id="ARBA00022741"/>
    </source>
</evidence>
<dbReference type="GO" id="GO:0005524">
    <property type="term" value="F:ATP binding"/>
    <property type="evidence" value="ECO:0007669"/>
    <property type="project" value="UniProtKB-KW"/>
</dbReference>
<dbReference type="InterPro" id="IPR000890">
    <property type="entry name" value="Aliphatic_acid_kin_short-chain"/>
</dbReference>
<keyword evidence="3 9" id="KW-0963">Cytoplasm</keyword>
<dbReference type="AlphaFoldDB" id="A0A9D9NIP7"/>
<protein>
    <recommendedName>
        <fullName evidence="9">Probable butyrate kinase</fullName>
        <shortName evidence="9">BK</shortName>
        <ecNumber evidence="9">2.7.2.7</ecNumber>
    </recommendedName>
    <alternativeName>
        <fullName evidence="9">Branched-chain carboxylic acid kinase</fullName>
    </alternativeName>
</protein>
<dbReference type="PIRSF" id="PIRSF036458">
    <property type="entry name" value="Butyrate_kin"/>
    <property type="match status" value="1"/>
</dbReference>
<dbReference type="GO" id="GO:0005737">
    <property type="term" value="C:cytoplasm"/>
    <property type="evidence" value="ECO:0007669"/>
    <property type="project" value="UniProtKB-SubCell"/>
</dbReference>
<evidence type="ECO:0000256" key="9">
    <source>
        <dbReference type="HAMAP-Rule" id="MF_00542"/>
    </source>
</evidence>